<gene>
    <name evidence="1" type="ORF">MKP09_12570</name>
</gene>
<evidence type="ECO:0000313" key="2">
    <source>
        <dbReference type="Proteomes" id="UP001202248"/>
    </source>
</evidence>
<sequence length="139" mass="15966">MVAWQQFANGQTPQEASIKGDHLVGDYYVLFGAKHKEQIAALIEEGMTKEEADKNTPIMKAAQQMLVDWEQGKEDVVALWQKMNSWVYEGFGKTYTRIGADFDKNYYESQTYLLGKEFVQEGLKKMCFIKKMMVVFGSI</sequence>
<name>A0ABS9SK65_9BACT</name>
<dbReference type="Gene3D" id="3.40.50.620">
    <property type="entry name" value="HUPs"/>
    <property type="match status" value="1"/>
</dbReference>
<evidence type="ECO:0000313" key="1">
    <source>
        <dbReference type="EMBL" id="MCH5598686.1"/>
    </source>
</evidence>
<protein>
    <submittedName>
        <fullName evidence="1">Uncharacterized protein</fullName>
    </submittedName>
</protein>
<proteinExistence type="predicted"/>
<organism evidence="1 2">
    <name type="scientific">Niabella ginsengisoli</name>
    <dbReference type="NCBI Taxonomy" id="522298"/>
    <lineage>
        <taxon>Bacteria</taxon>
        <taxon>Pseudomonadati</taxon>
        <taxon>Bacteroidota</taxon>
        <taxon>Chitinophagia</taxon>
        <taxon>Chitinophagales</taxon>
        <taxon>Chitinophagaceae</taxon>
        <taxon>Niabella</taxon>
    </lineage>
</organism>
<dbReference type="InterPro" id="IPR014729">
    <property type="entry name" value="Rossmann-like_a/b/a_fold"/>
</dbReference>
<keyword evidence="2" id="KW-1185">Reference proteome</keyword>
<accession>A0ABS9SK65</accession>
<comment type="caution">
    <text evidence="1">The sequence shown here is derived from an EMBL/GenBank/DDBJ whole genome shotgun (WGS) entry which is preliminary data.</text>
</comment>
<dbReference type="SUPFAM" id="SSF52374">
    <property type="entry name" value="Nucleotidylyl transferase"/>
    <property type="match status" value="1"/>
</dbReference>
<dbReference type="RefSeq" id="WP_240830363.1">
    <property type="nucleotide sequence ID" value="NZ_JAKWBL010000002.1"/>
</dbReference>
<reference evidence="1 2" key="1">
    <citation type="submission" date="2022-02" db="EMBL/GenBank/DDBJ databases">
        <authorList>
            <person name="Min J."/>
        </authorList>
    </citation>
    <scope>NUCLEOTIDE SEQUENCE [LARGE SCALE GENOMIC DNA]</scope>
    <source>
        <strain evidence="1 2">GR10-1</strain>
    </source>
</reference>
<dbReference type="EMBL" id="JAKWBL010000002">
    <property type="protein sequence ID" value="MCH5598686.1"/>
    <property type="molecule type" value="Genomic_DNA"/>
</dbReference>
<dbReference type="Proteomes" id="UP001202248">
    <property type="component" value="Unassembled WGS sequence"/>
</dbReference>